<dbReference type="EMBL" id="MAVT02003513">
    <property type="protein sequence ID" value="POS68662.1"/>
    <property type="molecule type" value="Genomic_DNA"/>
</dbReference>
<sequence>MPASTAHLEPDERRQIDTARGAILGVYLFALLICSCRLYVRKCMLHAFQADDLACIVAIFSTTGFAALSLAVIEYGAGRHLANIALSDAKIFYYKAYVRKLSLGIWCFLLVFTVSACIVDAFFCNPPRYVYDIDWVARPDRSEHCLPDDVSYGLLVYQGALSFVTDLSIFMLPIPALYRMTTVSRGKYLALFTIFASAAVASITPIIRLQNAKFQRDTGVTDLTCNLPKSKF</sequence>
<keyword evidence="3 6" id="KW-1133">Transmembrane helix</keyword>
<feature type="transmembrane region" description="Helical" evidence="6">
    <location>
        <begin position="188"/>
        <end position="207"/>
    </location>
</feature>
<feature type="transmembrane region" description="Helical" evidence="6">
    <location>
        <begin position="20"/>
        <end position="40"/>
    </location>
</feature>
<comment type="similarity">
    <text evidence="5">Belongs to the SAT4 family.</text>
</comment>
<dbReference type="Pfam" id="PF20684">
    <property type="entry name" value="Fung_rhodopsin"/>
    <property type="match status" value="1"/>
</dbReference>
<dbReference type="GO" id="GO:0016020">
    <property type="term" value="C:membrane"/>
    <property type="evidence" value="ECO:0007669"/>
    <property type="project" value="UniProtKB-SubCell"/>
</dbReference>
<evidence type="ECO:0000256" key="2">
    <source>
        <dbReference type="ARBA" id="ARBA00022692"/>
    </source>
</evidence>
<evidence type="ECO:0000256" key="5">
    <source>
        <dbReference type="ARBA" id="ARBA00038359"/>
    </source>
</evidence>
<evidence type="ECO:0000313" key="9">
    <source>
        <dbReference type="Proteomes" id="UP000094444"/>
    </source>
</evidence>
<organism evidence="8 9">
    <name type="scientific">Diaporthe helianthi</name>
    <dbReference type="NCBI Taxonomy" id="158607"/>
    <lineage>
        <taxon>Eukaryota</taxon>
        <taxon>Fungi</taxon>
        <taxon>Dikarya</taxon>
        <taxon>Ascomycota</taxon>
        <taxon>Pezizomycotina</taxon>
        <taxon>Sordariomycetes</taxon>
        <taxon>Sordariomycetidae</taxon>
        <taxon>Diaporthales</taxon>
        <taxon>Diaporthaceae</taxon>
        <taxon>Diaporthe</taxon>
    </lineage>
</organism>
<dbReference type="OrthoDB" id="5022096at2759"/>
<dbReference type="PANTHER" id="PTHR33048:SF123">
    <property type="entry name" value="INTEGRAL MEMBRANE PROTEIN"/>
    <property type="match status" value="1"/>
</dbReference>
<keyword evidence="2 6" id="KW-0812">Transmembrane</keyword>
<keyword evidence="9" id="KW-1185">Reference proteome</keyword>
<dbReference type="PANTHER" id="PTHR33048">
    <property type="entry name" value="PTH11-LIKE INTEGRAL MEMBRANE PROTEIN (AFU_ORTHOLOGUE AFUA_5G11245)"/>
    <property type="match status" value="1"/>
</dbReference>
<reference evidence="8" key="1">
    <citation type="submission" date="2017-09" db="EMBL/GenBank/DDBJ databases">
        <title>Polyketide synthases of a Diaporthe helianthi virulent isolate.</title>
        <authorList>
            <person name="Baroncelli R."/>
        </authorList>
    </citation>
    <scope>NUCLEOTIDE SEQUENCE [LARGE SCALE GENOMIC DNA]</scope>
    <source>
        <strain evidence="8">7/96</strain>
    </source>
</reference>
<comment type="subcellular location">
    <subcellularLocation>
        <location evidence="1">Membrane</location>
        <topology evidence="1">Multi-pass membrane protein</topology>
    </subcellularLocation>
</comment>
<dbReference type="InterPro" id="IPR052337">
    <property type="entry name" value="SAT4-like"/>
</dbReference>
<dbReference type="InParanoid" id="A0A2P5HEI1"/>
<accession>A0A2P5HEI1</accession>
<comment type="caution">
    <text evidence="8">The sequence shown here is derived from an EMBL/GenBank/DDBJ whole genome shotgun (WGS) entry which is preliminary data.</text>
</comment>
<evidence type="ECO:0000256" key="6">
    <source>
        <dbReference type="SAM" id="Phobius"/>
    </source>
</evidence>
<dbReference type="AlphaFoldDB" id="A0A2P5HEI1"/>
<proteinExistence type="inferred from homology"/>
<evidence type="ECO:0000256" key="4">
    <source>
        <dbReference type="ARBA" id="ARBA00023136"/>
    </source>
</evidence>
<evidence type="ECO:0000313" key="8">
    <source>
        <dbReference type="EMBL" id="POS68662.1"/>
    </source>
</evidence>
<feature type="transmembrane region" description="Helical" evidence="6">
    <location>
        <begin position="154"/>
        <end position="176"/>
    </location>
</feature>
<protein>
    <recommendedName>
        <fullName evidence="7">Rhodopsin domain-containing protein</fullName>
    </recommendedName>
</protein>
<feature type="transmembrane region" description="Helical" evidence="6">
    <location>
        <begin position="103"/>
        <end position="123"/>
    </location>
</feature>
<feature type="transmembrane region" description="Helical" evidence="6">
    <location>
        <begin position="52"/>
        <end position="73"/>
    </location>
</feature>
<dbReference type="InterPro" id="IPR049326">
    <property type="entry name" value="Rhodopsin_dom_fungi"/>
</dbReference>
<dbReference type="STRING" id="158607.A0A2P5HEI1"/>
<name>A0A2P5HEI1_DIAHE</name>
<keyword evidence="4 6" id="KW-0472">Membrane</keyword>
<evidence type="ECO:0000259" key="7">
    <source>
        <dbReference type="Pfam" id="PF20684"/>
    </source>
</evidence>
<gene>
    <name evidence="8" type="ORF">DHEL01_v212944</name>
</gene>
<dbReference type="Proteomes" id="UP000094444">
    <property type="component" value="Unassembled WGS sequence"/>
</dbReference>
<evidence type="ECO:0000256" key="3">
    <source>
        <dbReference type="ARBA" id="ARBA00022989"/>
    </source>
</evidence>
<feature type="domain" description="Rhodopsin" evidence="7">
    <location>
        <begin position="90"/>
        <end position="226"/>
    </location>
</feature>
<evidence type="ECO:0000256" key="1">
    <source>
        <dbReference type="ARBA" id="ARBA00004141"/>
    </source>
</evidence>